<keyword evidence="2" id="KW-0902">Two-component regulatory system</keyword>
<proteinExistence type="inferred from homology"/>
<feature type="domain" description="OmpR/PhoB-type" evidence="8">
    <location>
        <begin position="1"/>
        <end position="88"/>
    </location>
</feature>
<dbReference type="SMART" id="SM01043">
    <property type="entry name" value="BTAD"/>
    <property type="match status" value="1"/>
</dbReference>
<gene>
    <name evidence="9" type="ORF">PS467_08225</name>
</gene>
<sequence>MTRRRGGRETPLGPPRHRALLGLLLIRLGHVVPTDQLAEELWSGAPPRRPAATLQTYVSHLRRSLAPDSPAEGARLLRFQAPGYVLALDPEHVDARRFEDLVAQARRCADAELLRSAYDLLTAALGLWRGSPFLGLTSYAPLAEESSRLEQRRLTAVESYAEVCLALGQPDAVVARLGPEARHHPMRERLIGHLMTALYELGRQAEALQLYERTRACLAEELGVDVGAELQRVHTRILRHELTVPPHARGTEAGAPVAHLGHPVGHLSGDDGSRDSAVGRSPAPPGEVPTVTRPREARSFVGRERELAALLRLTGDALHGAGHLTAVVGDMGVGKTQLIAELVARLQEMGQEVVCAQSYAGEGVPAHWMWSQILRQLALSRPESFREATASHAGSPHLPLLEPPSGPQSSQTRFLLQDAVCVTLTALSSERPLVLVLENLHLADGPSLDLLRLLRARLHGSRLSVLVTVSDSYSHEEPVRGEDLSGKLSDILGDPGTRTMRLEGLSEQATEDLIAAQVGAGVDIRVVRALHRRTLGNPYLLLQLLSMLGTTKSLHDHGVVRALLTEVPPDLRKRLSRRLAALPARTRRVLEVCAVLGAEADLGTVKAVMEEGEHTAAAVDSAVRGHLLTASAQRPGVFSFASVFIQETLLGELDPDDRSRLHARAAQLR</sequence>
<dbReference type="CDD" id="cd15831">
    <property type="entry name" value="BTAD"/>
    <property type="match status" value="1"/>
</dbReference>
<dbReference type="Gene3D" id="1.25.40.10">
    <property type="entry name" value="Tetratricopeptide repeat domain"/>
    <property type="match status" value="1"/>
</dbReference>
<reference evidence="9 10" key="1">
    <citation type="submission" date="2023-02" db="EMBL/GenBank/DDBJ databases">
        <title>Streptomyces sp. SCA4-21 with antifungal activity against Fusarium oxysporum f. sp. cubense, Streptomyces sp. SCA2-17 with antifungal activity against Fusarium oxysporum f. sp. cubense.</title>
        <authorList>
            <person name="Qi D."/>
        </authorList>
    </citation>
    <scope>NUCLEOTIDE SEQUENCE [LARGE SCALE GENOMIC DNA]</scope>
    <source>
        <strain evidence="9 10">SCA4-21</strain>
    </source>
</reference>
<feature type="DNA-binding region" description="OmpR/PhoB-type" evidence="6">
    <location>
        <begin position="1"/>
        <end position="88"/>
    </location>
</feature>
<organism evidence="9 10">
    <name type="scientific">Streptomyces luomodiensis</name>
    <dbReference type="NCBI Taxonomy" id="3026192"/>
    <lineage>
        <taxon>Bacteria</taxon>
        <taxon>Bacillati</taxon>
        <taxon>Actinomycetota</taxon>
        <taxon>Actinomycetes</taxon>
        <taxon>Kitasatosporales</taxon>
        <taxon>Streptomycetaceae</taxon>
        <taxon>Streptomyces</taxon>
    </lineage>
</organism>
<dbReference type="EMBL" id="CP117522">
    <property type="protein sequence ID" value="WNE95338.1"/>
    <property type="molecule type" value="Genomic_DNA"/>
</dbReference>
<comment type="similarity">
    <text evidence="1">Belongs to the AfsR/DnrI/RedD regulatory family.</text>
</comment>
<dbReference type="SUPFAM" id="SSF52540">
    <property type="entry name" value="P-loop containing nucleoside triphosphate hydrolases"/>
    <property type="match status" value="1"/>
</dbReference>
<keyword evidence="3" id="KW-0805">Transcription regulation</keyword>
<dbReference type="SUPFAM" id="SSF46894">
    <property type="entry name" value="C-terminal effector domain of the bipartite response regulators"/>
    <property type="match status" value="1"/>
</dbReference>
<dbReference type="InterPro" id="IPR036388">
    <property type="entry name" value="WH-like_DNA-bd_sf"/>
</dbReference>
<dbReference type="Gene3D" id="3.40.50.300">
    <property type="entry name" value="P-loop containing nucleotide triphosphate hydrolases"/>
    <property type="match status" value="1"/>
</dbReference>
<evidence type="ECO:0000256" key="6">
    <source>
        <dbReference type="PROSITE-ProRule" id="PRU01091"/>
    </source>
</evidence>
<evidence type="ECO:0000256" key="1">
    <source>
        <dbReference type="ARBA" id="ARBA00005820"/>
    </source>
</evidence>
<evidence type="ECO:0000256" key="5">
    <source>
        <dbReference type="ARBA" id="ARBA00023163"/>
    </source>
</evidence>
<dbReference type="InterPro" id="IPR016032">
    <property type="entry name" value="Sig_transdc_resp-reg_C-effctor"/>
</dbReference>
<dbReference type="Gene3D" id="1.10.10.10">
    <property type="entry name" value="Winged helix-like DNA-binding domain superfamily/Winged helix DNA-binding domain"/>
    <property type="match status" value="1"/>
</dbReference>
<evidence type="ECO:0000313" key="10">
    <source>
        <dbReference type="Proteomes" id="UP001305606"/>
    </source>
</evidence>
<dbReference type="Pfam" id="PF00486">
    <property type="entry name" value="Trans_reg_C"/>
    <property type="match status" value="1"/>
</dbReference>
<dbReference type="Pfam" id="PF13191">
    <property type="entry name" value="AAA_16"/>
    <property type="match status" value="1"/>
</dbReference>
<evidence type="ECO:0000256" key="7">
    <source>
        <dbReference type="SAM" id="MobiDB-lite"/>
    </source>
</evidence>
<evidence type="ECO:0000259" key="8">
    <source>
        <dbReference type="PROSITE" id="PS51755"/>
    </source>
</evidence>
<keyword evidence="5" id="KW-0804">Transcription</keyword>
<dbReference type="InterPro" id="IPR005158">
    <property type="entry name" value="BTAD"/>
</dbReference>
<dbReference type="InterPro" id="IPR027417">
    <property type="entry name" value="P-loop_NTPase"/>
</dbReference>
<keyword evidence="10" id="KW-1185">Reference proteome</keyword>
<evidence type="ECO:0000256" key="4">
    <source>
        <dbReference type="ARBA" id="ARBA00023125"/>
    </source>
</evidence>
<dbReference type="Pfam" id="PF03704">
    <property type="entry name" value="BTAD"/>
    <property type="match status" value="1"/>
</dbReference>
<dbReference type="PROSITE" id="PS51755">
    <property type="entry name" value="OMPR_PHOB"/>
    <property type="match status" value="1"/>
</dbReference>
<evidence type="ECO:0000256" key="3">
    <source>
        <dbReference type="ARBA" id="ARBA00023015"/>
    </source>
</evidence>
<dbReference type="Proteomes" id="UP001305606">
    <property type="component" value="Chromosome"/>
</dbReference>
<evidence type="ECO:0000313" key="9">
    <source>
        <dbReference type="EMBL" id="WNE95338.1"/>
    </source>
</evidence>
<dbReference type="PANTHER" id="PTHR35807:SF1">
    <property type="entry name" value="TRANSCRIPTIONAL REGULATOR REDD"/>
    <property type="match status" value="1"/>
</dbReference>
<dbReference type="RefSeq" id="WP_311034689.1">
    <property type="nucleotide sequence ID" value="NZ_CP117522.1"/>
</dbReference>
<name>A0ABY9US18_9ACTN</name>
<evidence type="ECO:0000256" key="2">
    <source>
        <dbReference type="ARBA" id="ARBA00023012"/>
    </source>
</evidence>
<feature type="region of interest" description="Disordered" evidence="7">
    <location>
        <begin position="388"/>
        <end position="409"/>
    </location>
</feature>
<dbReference type="InterPro" id="IPR051677">
    <property type="entry name" value="AfsR-DnrI-RedD_regulator"/>
</dbReference>
<dbReference type="InterPro" id="IPR011990">
    <property type="entry name" value="TPR-like_helical_dom_sf"/>
</dbReference>
<dbReference type="SUPFAM" id="SSF48452">
    <property type="entry name" value="TPR-like"/>
    <property type="match status" value="1"/>
</dbReference>
<accession>A0ABY9US18</accession>
<protein>
    <submittedName>
        <fullName evidence="9">BTAD domain-containing putative transcriptional regulator</fullName>
    </submittedName>
</protein>
<dbReference type="InterPro" id="IPR041664">
    <property type="entry name" value="AAA_16"/>
</dbReference>
<keyword evidence="4 6" id="KW-0238">DNA-binding</keyword>
<dbReference type="InterPro" id="IPR001867">
    <property type="entry name" value="OmpR/PhoB-type_DNA-bd"/>
</dbReference>
<feature type="region of interest" description="Disordered" evidence="7">
    <location>
        <begin position="244"/>
        <end position="292"/>
    </location>
</feature>
<dbReference type="SMART" id="SM00862">
    <property type="entry name" value="Trans_reg_C"/>
    <property type="match status" value="1"/>
</dbReference>
<dbReference type="PANTHER" id="PTHR35807">
    <property type="entry name" value="TRANSCRIPTIONAL REGULATOR REDD-RELATED"/>
    <property type="match status" value="1"/>
</dbReference>